<dbReference type="EMBL" id="CACSAS010000001">
    <property type="protein sequence ID" value="CAA0112428.1"/>
    <property type="molecule type" value="Genomic_DNA"/>
</dbReference>
<dbReference type="InterPro" id="IPR000524">
    <property type="entry name" value="Tscrpt_reg_HTH_GntR"/>
</dbReference>
<dbReference type="GO" id="GO:0003700">
    <property type="term" value="F:DNA-binding transcription factor activity"/>
    <property type="evidence" value="ECO:0007669"/>
    <property type="project" value="InterPro"/>
</dbReference>
<dbReference type="CDD" id="cd07377">
    <property type="entry name" value="WHTH_GntR"/>
    <property type="match status" value="1"/>
</dbReference>
<dbReference type="InterPro" id="IPR008920">
    <property type="entry name" value="TF_FadR/GntR_C"/>
</dbReference>
<reference evidence="6 7" key="1">
    <citation type="submission" date="2019-12" db="EMBL/GenBank/DDBJ databases">
        <authorList>
            <person name="Reyes-Prieto M."/>
        </authorList>
    </citation>
    <scope>NUCLEOTIDE SEQUENCE [LARGE SCALE GENOMIC DNA]</scope>
    <source>
        <strain evidence="6">HF14-78462</strain>
    </source>
</reference>
<gene>
    <name evidence="6" type="primary">rspR_6</name>
    <name evidence="6" type="ORF">STARVERO_04046</name>
</gene>
<dbReference type="PROSITE" id="PS50949">
    <property type="entry name" value="HTH_GNTR"/>
    <property type="match status" value="1"/>
</dbReference>
<dbReference type="SMART" id="SM00895">
    <property type="entry name" value="FCD"/>
    <property type="match status" value="1"/>
</dbReference>
<evidence type="ECO:0000256" key="4">
    <source>
        <dbReference type="SAM" id="MobiDB-lite"/>
    </source>
</evidence>
<dbReference type="SMART" id="SM00345">
    <property type="entry name" value="HTH_GNTR"/>
    <property type="match status" value="1"/>
</dbReference>
<sequence>MKSPEPRLSSSPISGPSMRAIPASARIYELLRERIVGGEMPPGAPVSEKELAERYGVSRTPVREALLRLADERLIDIFPQRGTFVSHISVEALRDGMVIREALERVAVRHAAAKVTDADISELRLILDRQQASEQASDWAGFHAEDEEFHRRVAILSGHPNLWRVARQEKVQIDRCRVLHLPISGRREMVMGEHRAILAGLAARDPDAADRAMAEHLGNVLPGLDELLRARPDYFDADVRTTSEGEPAAVPLRTVRRKDRPTR</sequence>
<evidence type="ECO:0000256" key="1">
    <source>
        <dbReference type="ARBA" id="ARBA00023015"/>
    </source>
</evidence>
<name>A0A5S9Q5U8_9HYPH</name>
<dbReference type="Gene3D" id="1.10.10.10">
    <property type="entry name" value="Winged helix-like DNA-binding domain superfamily/Winged helix DNA-binding domain"/>
    <property type="match status" value="1"/>
</dbReference>
<dbReference type="Gene3D" id="1.20.120.530">
    <property type="entry name" value="GntR ligand-binding domain-like"/>
    <property type="match status" value="1"/>
</dbReference>
<feature type="compositionally biased region" description="Basic residues" evidence="4">
    <location>
        <begin position="254"/>
        <end position="263"/>
    </location>
</feature>
<keyword evidence="1" id="KW-0805">Transcription regulation</keyword>
<evidence type="ECO:0000259" key="5">
    <source>
        <dbReference type="PROSITE" id="PS50949"/>
    </source>
</evidence>
<dbReference type="PANTHER" id="PTHR43537">
    <property type="entry name" value="TRANSCRIPTIONAL REGULATOR, GNTR FAMILY"/>
    <property type="match status" value="1"/>
</dbReference>
<evidence type="ECO:0000313" key="6">
    <source>
        <dbReference type="EMBL" id="CAA0112428.1"/>
    </source>
</evidence>
<dbReference type="PRINTS" id="PR00035">
    <property type="entry name" value="HTHGNTR"/>
</dbReference>
<protein>
    <submittedName>
        <fullName evidence="6">HTH-type transcriptional repressor RspR</fullName>
    </submittedName>
</protein>
<evidence type="ECO:0000313" key="7">
    <source>
        <dbReference type="Proteomes" id="UP000433050"/>
    </source>
</evidence>
<feature type="domain" description="HTH gntR-type" evidence="5">
    <location>
        <begin position="21"/>
        <end position="88"/>
    </location>
</feature>
<evidence type="ECO:0000256" key="2">
    <source>
        <dbReference type="ARBA" id="ARBA00023125"/>
    </source>
</evidence>
<dbReference type="GO" id="GO:0003677">
    <property type="term" value="F:DNA binding"/>
    <property type="evidence" value="ECO:0007669"/>
    <property type="project" value="UniProtKB-KW"/>
</dbReference>
<dbReference type="AlphaFoldDB" id="A0A5S9Q5U8"/>
<dbReference type="InterPro" id="IPR011711">
    <property type="entry name" value="GntR_C"/>
</dbReference>
<dbReference type="PANTHER" id="PTHR43537:SF51">
    <property type="entry name" value="HTH-TYPE TRANSCRIPTIONAL REGULATOR LGOR-RELATED"/>
    <property type="match status" value="1"/>
</dbReference>
<feature type="region of interest" description="Disordered" evidence="4">
    <location>
        <begin position="240"/>
        <end position="263"/>
    </location>
</feature>
<dbReference type="Pfam" id="PF00392">
    <property type="entry name" value="GntR"/>
    <property type="match status" value="1"/>
</dbReference>
<accession>A0A5S9Q5U8</accession>
<organism evidence="6 7">
    <name type="scientific">Starkeya nomas</name>
    <dbReference type="NCBI Taxonomy" id="2666134"/>
    <lineage>
        <taxon>Bacteria</taxon>
        <taxon>Pseudomonadati</taxon>
        <taxon>Pseudomonadota</taxon>
        <taxon>Alphaproteobacteria</taxon>
        <taxon>Hyphomicrobiales</taxon>
        <taxon>Xanthobacteraceae</taxon>
        <taxon>Starkeya</taxon>
    </lineage>
</organism>
<dbReference type="Proteomes" id="UP000433050">
    <property type="component" value="Unassembled WGS sequence"/>
</dbReference>
<dbReference type="Pfam" id="PF07729">
    <property type="entry name" value="FCD"/>
    <property type="match status" value="1"/>
</dbReference>
<dbReference type="SUPFAM" id="SSF46785">
    <property type="entry name" value="Winged helix' DNA-binding domain"/>
    <property type="match status" value="1"/>
</dbReference>
<dbReference type="InterPro" id="IPR036390">
    <property type="entry name" value="WH_DNA-bd_sf"/>
</dbReference>
<keyword evidence="7" id="KW-1185">Reference proteome</keyword>
<keyword evidence="3" id="KW-0804">Transcription</keyword>
<keyword evidence="2" id="KW-0238">DNA-binding</keyword>
<dbReference type="SUPFAM" id="SSF48008">
    <property type="entry name" value="GntR ligand-binding domain-like"/>
    <property type="match status" value="1"/>
</dbReference>
<proteinExistence type="predicted"/>
<evidence type="ECO:0000256" key="3">
    <source>
        <dbReference type="ARBA" id="ARBA00023163"/>
    </source>
</evidence>
<dbReference type="InterPro" id="IPR036388">
    <property type="entry name" value="WH-like_DNA-bd_sf"/>
</dbReference>